<accession>A0A3M7P8M8</accession>
<reference evidence="1 2" key="1">
    <citation type="journal article" date="2018" name="Sci. Rep.">
        <title>Genomic signatures of local adaptation to the degree of environmental predictability in rotifers.</title>
        <authorList>
            <person name="Franch-Gras L."/>
            <person name="Hahn C."/>
            <person name="Garcia-Roger E.M."/>
            <person name="Carmona M.J."/>
            <person name="Serra M."/>
            <person name="Gomez A."/>
        </authorList>
    </citation>
    <scope>NUCLEOTIDE SEQUENCE [LARGE SCALE GENOMIC DNA]</scope>
    <source>
        <strain evidence="1">HYR1</strain>
    </source>
</reference>
<evidence type="ECO:0000313" key="1">
    <source>
        <dbReference type="EMBL" id="RMZ95353.1"/>
    </source>
</evidence>
<keyword evidence="2" id="KW-1185">Reference proteome</keyword>
<dbReference type="Proteomes" id="UP000276133">
    <property type="component" value="Unassembled WGS sequence"/>
</dbReference>
<dbReference type="EMBL" id="REGN01012462">
    <property type="protein sequence ID" value="RMZ95353.1"/>
    <property type="molecule type" value="Genomic_DNA"/>
</dbReference>
<sequence>MKKTYKSNLIKNHKSKSVTRLPMAEINFNQINRQGVCLQLSRYYCQDLDEFNTLNLEKQIKLTYFPLGVCIVLKQLVECGYTTFRK</sequence>
<comment type="caution">
    <text evidence="1">The sequence shown here is derived from an EMBL/GenBank/DDBJ whole genome shotgun (WGS) entry which is preliminary data.</text>
</comment>
<protein>
    <submittedName>
        <fullName evidence="1">Uncharacterized protein</fullName>
    </submittedName>
</protein>
<proteinExistence type="predicted"/>
<gene>
    <name evidence="1" type="ORF">BpHYR1_011748</name>
</gene>
<dbReference type="AlphaFoldDB" id="A0A3M7P8M8"/>
<organism evidence="1 2">
    <name type="scientific">Brachionus plicatilis</name>
    <name type="common">Marine rotifer</name>
    <name type="synonym">Brachionus muelleri</name>
    <dbReference type="NCBI Taxonomy" id="10195"/>
    <lineage>
        <taxon>Eukaryota</taxon>
        <taxon>Metazoa</taxon>
        <taxon>Spiralia</taxon>
        <taxon>Gnathifera</taxon>
        <taxon>Rotifera</taxon>
        <taxon>Eurotatoria</taxon>
        <taxon>Monogononta</taxon>
        <taxon>Pseudotrocha</taxon>
        <taxon>Ploima</taxon>
        <taxon>Brachionidae</taxon>
        <taxon>Brachionus</taxon>
    </lineage>
</organism>
<evidence type="ECO:0000313" key="2">
    <source>
        <dbReference type="Proteomes" id="UP000276133"/>
    </source>
</evidence>
<name>A0A3M7P8M8_BRAPC</name>